<dbReference type="Gene3D" id="3.40.30.10">
    <property type="entry name" value="Glutaredoxin"/>
    <property type="match status" value="1"/>
</dbReference>
<comment type="caution">
    <text evidence="4">The sequence shown here is derived from an EMBL/GenBank/DDBJ whole genome shotgun (WGS) entry which is preliminary data.</text>
</comment>
<keyword evidence="2" id="KW-0732">Signal</keyword>
<keyword evidence="5" id="KW-1185">Reference proteome</keyword>
<name>A0A1J4K961_9EUKA</name>
<dbReference type="Pfam" id="PF00085">
    <property type="entry name" value="Thioredoxin"/>
    <property type="match status" value="1"/>
</dbReference>
<evidence type="ECO:0000313" key="5">
    <source>
        <dbReference type="Proteomes" id="UP000179807"/>
    </source>
</evidence>
<reference evidence="4" key="1">
    <citation type="submission" date="2016-10" db="EMBL/GenBank/DDBJ databases">
        <authorList>
            <person name="Benchimol M."/>
            <person name="Almeida L.G."/>
            <person name="Vasconcelos A.T."/>
            <person name="Perreira-Neves A."/>
            <person name="Rosa I.A."/>
            <person name="Tasca T."/>
            <person name="Bogo M.R."/>
            <person name="de Souza W."/>
        </authorList>
    </citation>
    <scope>NUCLEOTIDE SEQUENCE [LARGE SCALE GENOMIC DNA]</scope>
    <source>
        <strain evidence="4">K</strain>
    </source>
</reference>
<dbReference type="InterPro" id="IPR051063">
    <property type="entry name" value="PDI"/>
</dbReference>
<feature type="domain" description="Thioredoxin" evidence="3">
    <location>
        <begin position="29"/>
        <end position="112"/>
    </location>
</feature>
<dbReference type="GO" id="GO:0005783">
    <property type="term" value="C:endoplasmic reticulum"/>
    <property type="evidence" value="ECO:0007669"/>
    <property type="project" value="TreeGrafter"/>
</dbReference>
<evidence type="ECO:0000259" key="3">
    <source>
        <dbReference type="Pfam" id="PF00085"/>
    </source>
</evidence>
<comment type="similarity">
    <text evidence="1">Belongs to the protein disulfide isomerase family.</text>
</comment>
<dbReference type="AlphaFoldDB" id="A0A1J4K961"/>
<evidence type="ECO:0000256" key="2">
    <source>
        <dbReference type="ARBA" id="ARBA00022729"/>
    </source>
</evidence>
<dbReference type="VEuPathDB" id="TrichDB:TRFO_23666"/>
<sequence length="341" mass="39876">MLLLFFVKFTLPHEVNYTVELSINSMPKNVTFFRFFIPSCRISNLSANEFSEASKYFEHTMTFSHVNCEKFKLFCHQHQIIGFPTFLLCIPGRGTLQFTGPRKAQAMVDFIEEFTNVTKSYYYRKGRTKINNKSQLDYFIRHTDCLVLSSYSPYARGSKVFRKTMNDVSPIYKDDRDVHFVEFSCLSGLYPCLYSPAFFIFKNQQRVYNKNKMVPSVEKIVNLINKKCEKFRTTNGNLLPNSGLTQNLTDILIHFIDFYKHNQNQHRAVHNYIENKVNLPKNDFVKQVMRKINYYGEEILLSYQSGIAEMKSNGNLSKNNADNLEIRYNIITKLISLLLSS</sequence>
<protein>
    <recommendedName>
        <fullName evidence="3">Thioredoxin domain-containing protein</fullName>
    </recommendedName>
</protein>
<dbReference type="PANTHER" id="PTHR45672">
    <property type="entry name" value="PROTEIN DISULFIDE-ISOMERASE C17H9.14C-RELATED"/>
    <property type="match status" value="1"/>
</dbReference>
<dbReference type="EMBL" id="MLAK01000680">
    <property type="protein sequence ID" value="OHT08033.1"/>
    <property type="molecule type" value="Genomic_DNA"/>
</dbReference>
<organism evidence="4 5">
    <name type="scientific">Tritrichomonas foetus</name>
    <dbReference type="NCBI Taxonomy" id="1144522"/>
    <lineage>
        <taxon>Eukaryota</taxon>
        <taxon>Metamonada</taxon>
        <taxon>Parabasalia</taxon>
        <taxon>Tritrichomonadida</taxon>
        <taxon>Tritrichomonadidae</taxon>
        <taxon>Tritrichomonas</taxon>
    </lineage>
</organism>
<dbReference type="GO" id="GO:0006457">
    <property type="term" value="P:protein folding"/>
    <property type="evidence" value="ECO:0007669"/>
    <property type="project" value="TreeGrafter"/>
</dbReference>
<evidence type="ECO:0000313" key="4">
    <source>
        <dbReference type="EMBL" id="OHT08033.1"/>
    </source>
</evidence>
<dbReference type="InterPro" id="IPR036249">
    <property type="entry name" value="Thioredoxin-like_sf"/>
</dbReference>
<dbReference type="PANTHER" id="PTHR45672:SF3">
    <property type="entry name" value="THIOREDOXIN DOMAIN-CONTAINING PROTEIN 5"/>
    <property type="match status" value="1"/>
</dbReference>
<accession>A0A1J4K961</accession>
<proteinExistence type="inferred from homology"/>
<dbReference type="Proteomes" id="UP000179807">
    <property type="component" value="Unassembled WGS sequence"/>
</dbReference>
<evidence type="ECO:0000256" key="1">
    <source>
        <dbReference type="ARBA" id="ARBA00006347"/>
    </source>
</evidence>
<dbReference type="GO" id="GO:0003756">
    <property type="term" value="F:protein disulfide isomerase activity"/>
    <property type="evidence" value="ECO:0007669"/>
    <property type="project" value="TreeGrafter"/>
</dbReference>
<dbReference type="InterPro" id="IPR013766">
    <property type="entry name" value="Thioredoxin_domain"/>
</dbReference>
<dbReference type="RefSeq" id="XP_068361169.1">
    <property type="nucleotide sequence ID" value="XM_068503287.1"/>
</dbReference>
<dbReference type="SUPFAM" id="SSF52833">
    <property type="entry name" value="Thioredoxin-like"/>
    <property type="match status" value="1"/>
</dbReference>
<dbReference type="GeneID" id="94837991"/>
<gene>
    <name evidence="4" type="ORF">TRFO_23666</name>
</gene>
<dbReference type="CDD" id="cd02961">
    <property type="entry name" value="PDI_a_family"/>
    <property type="match status" value="1"/>
</dbReference>